<proteinExistence type="predicted"/>
<accession>A0A1T3MWT2</accession>
<protein>
    <recommendedName>
        <fullName evidence="2">Cytochrome P460 domain-containing protein</fullName>
    </recommendedName>
</protein>
<dbReference type="PROSITE" id="PS51257">
    <property type="entry name" value="PROKAR_LIPOPROTEIN"/>
    <property type="match status" value="1"/>
</dbReference>
<name>A0A1T3MWT2_9FLAO</name>
<dbReference type="InterPro" id="IPR032033">
    <property type="entry name" value="Cytochrome_P460"/>
</dbReference>
<evidence type="ECO:0000256" key="1">
    <source>
        <dbReference type="SAM" id="MobiDB-lite"/>
    </source>
</evidence>
<feature type="domain" description="Cytochrome P460" evidence="2">
    <location>
        <begin position="46"/>
        <end position="173"/>
    </location>
</feature>
<dbReference type="EMBL" id="MAHX01000004">
    <property type="protein sequence ID" value="OPC68986.1"/>
    <property type="molecule type" value="Genomic_DNA"/>
</dbReference>
<keyword evidence="4" id="KW-1185">Reference proteome</keyword>
<dbReference type="AlphaFoldDB" id="A0A1T3MWT2"/>
<dbReference type="Gene3D" id="3.50.70.20">
    <property type="entry name" value="Cytochrome P460"/>
    <property type="match status" value="1"/>
</dbReference>
<gene>
    <name evidence="3" type="ORF">BAZ10_00130</name>
</gene>
<dbReference type="Pfam" id="PF16694">
    <property type="entry name" value="Cytochrome_P460"/>
    <property type="match status" value="1"/>
</dbReference>
<evidence type="ECO:0000313" key="4">
    <source>
        <dbReference type="Proteomes" id="UP000190813"/>
    </source>
</evidence>
<comment type="caution">
    <text evidence="3">The sequence shown here is derived from an EMBL/GenBank/DDBJ whole genome shotgun (WGS) entry which is preliminary data.</text>
</comment>
<dbReference type="CDD" id="cd20751">
    <property type="entry name" value="cyt_P460_Ne-like"/>
    <property type="match status" value="1"/>
</dbReference>
<dbReference type="RefSeq" id="WP_078770601.1">
    <property type="nucleotide sequence ID" value="NZ_CBCSBR010000038.1"/>
</dbReference>
<sequence>MKINYKKSFPAFIMAGVLACIYACNKGDAKEKSYYTFNEKNELVRPKDYRTWVFAGTGTTPKSHDRAALFPDFQNIYIDPESYRFWKENGYYRDGTIFVKELIRKGDTISPIGKGFFQGDAYSVSATIKDSIRFPDAPGGWQYFEYDTDNGLLAEASPAVGGSCISCHSKAAAGYGAFTELYLPMRDAKGFGKGNPENLNTRKGIISKTKKEQK</sequence>
<evidence type="ECO:0000313" key="3">
    <source>
        <dbReference type="EMBL" id="OPC68986.1"/>
    </source>
</evidence>
<dbReference type="Proteomes" id="UP000190813">
    <property type="component" value="Unassembled WGS sequence"/>
</dbReference>
<reference evidence="3 4" key="1">
    <citation type="submission" date="2016-06" db="EMBL/GenBank/DDBJ databases">
        <title>Revisiting the taxonomy of the Elizabethkingia Genus based on Whole-Genome Sequencing, Optical Mapping, and MALDI-TOF.</title>
        <authorList>
            <person name="Nicholson A.C."/>
        </authorList>
    </citation>
    <scope>NUCLEOTIDE SEQUENCE [LARGE SCALE GENOMIC DNA]</scope>
    <source>
        <strain evidence="3 4">G4070</strain>
    </source>
</reference>
<feature type="region of interest" description="Disordered" evidence="1">
    <location>
        <begin position="193"/>
        <end position="214"/>
    </location>
</feature>
<evidence type="ECO:0000259" key="2">
    <source>
        <dbReference type="Pfam" id="PF16694"/>
    </source>
</evidence>
<organism evidence="3 4">
    <name type="scientific">Elizabethkingia occulta</name>
    <dbReference type="NCBI Taxonomy" id="1867263"/>
    <lineage>
        <taxon>Bacteria</taxon>
        <taxon>Pseudomonadati</taxon>
        <taxon>Bacteroidota</taxon>
        <taxon>Flavobacteriia</taxon>
        <taxon>Flavobacteriales</taxon>
        <taxon>Weeksellaceae</taxon>
        <taxon>Elizabethkingia</taxon>
    </lineage>
</organism>
<dbReference type="InterPro" id="IPR038142">
    <property type="entry name" value="Cytochrome_P460_sp"/>
</dbReference>